<dbReference type="GO" id="GO:0016435">
    <property type="term" value="F:rRNA (guanine) methyltransferase activity"/>
    <property type="evidence" value="ECO:0007669"/>
    <property type="project" value="TreeGrafter"/>
</dbReference>
<evidence type="ECO:0000259" key="3">
    <source>
        <dbReference type="Pfam" id="PF00588"/>
    </source>
</evidence>
<dbReference type="PANTHER" id="PTHR46103:SF1">
    <property type="entry name" value="RRNA METHYLTRANSFERASE 1, MITOCHONDRIAL"/>
    <property type="match status" value="1"/>
</dbReference>
<sequence length="168" mass="18244">MAKELDLPVDYLPRRELTTALRPALANYMERTEPQQREGRAPLWVALDEVWDPHNFGAIVRSAMFFGARGIILSGWNIVGTALEADACPSHKLSLSAPTILVLGNEGYGLRPSVRNECTMTTKIEHSEASGECAHGSYKLDSLNVSVAAGILIHQLSTSLHGVPQPPS</sequence>
<dbReference type="AlphaFoldDB" id="L8H6J2"/>
<keyword evidence="1 4" id="KW-0489">Methyltransferase</keyword>
<evidence type="ECO:0000313" key="5">
    <source>
        <dbReference type="Proteomes" id="UP000011083"/>
    </source>
</evidence>
<dbReference type="InterPro" id="IPR047182">
    <property type="entry name" value="MRM1"/>
</dbReference>
<accession>L8H6J2</accession>
<evidence type="ECO:0000256" key="2">
    <source>
        <dbReference type="ARBA" id="ARBA00022679"/>
    </source>
</evidence>
<dbReference type="PANTHER" id="PTHR46103">
    <property type="entry name" value="RRNA METHYLTRANSFERASE 1, MITOCHONDRIAL"/>
    <property type="match status" value="1"/>
</dbReference>
<name>L8H6J2_ACACF</name>
<dbReference type="InterPro" id="IPR029028">
    <property type="entry name" value="Alpha/beta_knot_MTases"/>
</dbReference>
<dbReference type="Proteomes" id="UP000011083">
    <property type="component" value="Unassembled WGS sequence"/>
</dbReference>
<dbReference type="GeneID" id="14921739"/>
<dbReference type="InterPro" id="IPR029026">
    <property type="entry name" value="tRNA_m1G_MTases_N"/>
</dbReference>
<dbReference type="KEGG" id="acan:ACA1_277980"/>
<evidence type="ECO:0000313" key="4">
    <source>
        <dbReference type="EMBL" id="ELR20867.1"/>
    </source>
</evidence>
<dbReference type="Pfam" id="PF00588">
    <property type="entry name" value="SpoU_methylase"/>
    <property type="match status" value="1"/>
</dbReference>
<dbReference type="RefSeq" id="XP_004344610.1">
    <property type="nucleotide sequence ID" value="XM_004344560.1"/>
</dbReference>
<feature type="domain" description="tRNA/rRNA methyltransferase SpoU type" evidence="3">
    <location>
        <begin position="75"/>
        <end position="154"/>
    </location>
</feature>
<proteinExistence type="predicted"/>
<keyword evidence="5" id="KW-1185">Reference proteome</keyword>
<reference evidence="4 5" key="1">
    <citation type="journal article" date="2013" name="Genome Biol.">
        <title>Genome of Acanthamoeba castellanii highlights extensive lateral gene transfer and early evolution of tyrosine kinase signaling.</title>
        <authorList>
            <person name="Clarke M."/>
            <person name="Lohan A.J."/>
            <person name="Liu B."/>
            <person name="Lagkouvardos I."/>
            <person name="Roy S."/>
            <person name="Zafar N."/>
            <person name="Bertelli C."/>
            <person name="Schilde C."/>
            <person name="Kianianmomeni A."/>
            <person name="Burglin T.R."/>
            <person name="Frech C."/>
            <person name="Turcotte B."/>
            <person name="Kopec K.O."/>
            <person name="Synnott J.M."/>
            <person name="Choo C."/>
            <person name="Paponov I."/>
            <person name="Finkler A."/>
            <person name="Soon Heng Tan C."/>
            <person name="Hutchins A.P."/>
            <person name="Weinmeier T."/>
            <person name="Rattei T."/>
            <person name="Chu J.S."/>
            <person name="Gimenez G."/>
            <person name="Irimia M."/>
            <person name="Rigden D.J."/>
            <person name="Fitzpatrick D.A."/>
            <person name="Lorenzo-Morales J."/>
            <person name="Bateman A."/>
            <person name="Chiu C.H."/>
            <person name="Tang P."/>
            <person name="Hegemann P."/>
            <person name="Fromm H."/>
            <person name="Raoult D."/>
            <person name="Greub G."/>
            <person name="Miranda-Saavedra D."/>
            <person name="Chen N."/>
            <person name="Nash P."/>
            <person name="Ginger M.L."/>
            <person name="Horn M."/>
            <person name="Schaap P."/>
            <person name="Caler L."/>
            <person name="Loftus B."/>
        </authorList>
    </citation>
    <scope>NUCLEOTIDE SEQUENCE [LARGE SCALE GENOMIC DNA]</scope>
    <source>
        <strain evidence="4 5">Neff</strain>
    </source>
</reference>
<dbReference type="Gene3D" id="3.40.1280.10">
    <property type="match status" value="2"/>
</dbReference>
<dbReference type="STRING" id="1257118.L8H6J2"/>
<dbReference type="SUPFAM" id="SSF75217">
    <property type="entry name" value="alpha/beta knot"/>
    <property type="match status" value="1"/>
</dbReference>
<dbReference type="OrthoDB" id="270651at2759"/>
<dbReference type="GO" id="GO:0003723">
    <property type="term" value="F:RNA binding"/>
    <property type="evidence" value="ECO:0007669"/>
    <property type="project" value="InterPro"/>
</dbReference>
<evidence type="ECO:0000256" key="1">
    <source>
        <dbReference type="ARBA" id="ARBA00022603"/>
    </source>
</evidence>
<gene>
    <name evidence="4" type="ORF">ACA1_277980</name>
</gene>
<organism evidence="4 5">
    <name type="scientific">Acanthamoeba castellanii (strain ATCC 30010 / Neff)</name>
    <dbReference type="NCBI Taxonomy" id="1257118"/>
    <lineage>
        <taxon>Eukaryota</taxon>
        <taxon>Amoebozoa</taxon>
        <taxon>Discosea</taxon>
        <taxon>Longamoebia</taxon>
        <taxon>Centramoebida</taxon>
        <taxon>Acanthamoebidae</taxon>
        <taxon>Acanthamoeba</taxon>
    </lineage>
</organism>
<dbReference type="InterPro" id="IPR001537">
    <property type="entry name" value="SpoU_MeTrfase"/>
</dbReference>
<dbReference type="VEuPathDB" id="AmoebaDB:ACA1_277980"/>
<protein>
    <submittedName>
        <fullName evidence="4">Mitochondrial rrna methyltransferase</fullName>
    </submittedName>
</protein>
<dbReference type="EMBL" id="KB007908">
    <property type="protein sequence ID" value="ELR20867.1"/>
    <property type="molecule type" value="Genomic_DNA"/>
</dbReference>
<keyword evidence="2 4" id="KW-0808">Transferase</keyword>